<dbReference type="InterPro" id="IPR057220">
    <property type="entry name" value="DUF7898"/>
</dbReference>
<dbReference type="SUPFAM" id="SSF158702">
    <property type="entry name" value="Sec63 N-terminal domain-like"/>
    <property type="match status" value="1"/>
</dbReference>
<feature type="region of interest" description="Disordered" evidence="8">
    <location>
        <begin position="983"/>
        <end position="1013"/>
    </location>
</feature>
<gene>
    <name evidence="11" type="ORF">MAR_016845</name>
</gene>
<protein>
    <recommendedName>
        <fullName evidence="1">DNA-directed DNA polymerase</fullName>
        <ecNumber evidence="1">2.7.7.7</ecNumber>
    </recommendedName>
</protein>
<dbReference type="SMART" id="SM00482">
    <property type="entry name" value="POLAc"/>
    <property type="match status" value="1"/>
</dbReference>
<dbReference type="CDD" id="cd08638">
    <property type="entry name" value="DNA_pol_A_theta"/>
    <property type="match status" value="1"/>
</dbReference>
<keyword evidence="4" id="KW-0547">Nucleotide-binding</keyword>
<evidence type="ECO:0000256" key="1">
    <source>
        <dbReference type="ARBA" id="ARBA00012417"/>
    </source>
</evidence>
<accession>A0ABY7ED61</accession>
<proteinExistence type="predicted"/>
<evidence type="ECO:0000259" key="10">
    <source>
        <dbReference type="PROSITE" id="PS51194"/>
    </source>
</evidence>
<dbReference type="InterPro" id="IPR043502">
    <property type="entry name" value="DNA/RNA_pol_sf"/>
</dbReference>
<dbReference type="InterPro" id="IPR011545">
    <property type="entry name" value="DEAD/DEAH_box_helicase_dom"/>
</dbReference>
<dbReference type="Proteomes" id="UP001164746">
    <property type="component" value="Chromosome 6"/>
</dbReference>
<comment type="catalytic activity">
    <reaction evidence="7">
        <text>DNA(n) + a 2'-deoxyribonucleoside 5'-triphosphate = DNA(n+1) + diphosphate</text>
        <dbReference type="Rhea" id="RHEA:22508"/>
        <dbReference type="Rhea" id="RHEA-COMP:17339"/>
        <dbReference type="Rhea" id="RHEA-COMP:17340"/>
        <dbReference type="ChEBI" id="CHEBI:33019"/>
        <dbReference type="ChEBI" id="CHEBI:61560"/>
        <dbReference type="ChEBI" id="CHEBI:173112"/>
        <dbReference type="EC" id="2.7.7.7"/>
    </reaction>
</comment>
<dbReference type="PROSITE" id="PS51192">
    <property type="entry name" value="HELICASE_ATP_BIND_1"/>
    <property type="match status" value="1"/>
</dbReference>
<evidence type="ECO:0000256" key="4">
    <source>
        <dbReference type="ARBA" id="ARBA00022741"/>
    </source>
</evidence>
<dbReference type="Pfam" id="PF00271">
    <property type="entry name" value="Helicase_C"/>
    <property type="match status" value="1"/>
</dbReference>
<feature type="region of interest" description="Disordered" evidence="8">
    <location>
        <begin position="934"/>
        <end position="955"/>
    </location>
</feature>
<reference evidence="11" key="1">
    <citation type="submission" date="2022-11" db="EMBL/GenBank/DDBJ databases">
        <title>Centuries of genome instability and evolution in soft-shell clam transmissible cancer (bioRxiv).</title>
        <authorList>
            <person name="Hart S.F.M."/>
            <person name="Yonemitsu M.A."/>
            <person name="Giersch R.M."/>
            <person name="Beal B.F."/>
            <person name="Arriagada G."/>
            <person name="Davis B.W."/>
            <person name="Ostrander E.A."/>
            <person name="Goff S.P."/>
            <person name="Metzger M.J."/>
        </authorList>
    </citation>
    <scope>NUCLEOTIDE SEQUENCE</scope>
    <source>
        <strain evidence="11">MELC-2E11</strain>
        <tissue evidence="11">Siphon/mantle</tissue>
    </source>
</reference>
<feature type="compositionally biased region" description="Low complexity" evidence="8">
    <location>
        <begin position="1579"/>
        <end position="1591"/>
    </location>
</feature>
<evidence type="ECO:0000256" key="2">
    <source>
        <dbReference type="ARBA" id="ARBA00022679"/>
    </source>
</evidence>
<evidence type="ECO:0000256" key="7">
    <source>
        <dbReference type="ARBA" id="ARBA00049244"/>
    </source>
</evidence>
<dbReference type="SUPFAM" id="SSF52540">
    <property type="entry name" value="P-loop containing nucleoside triphosphate hydrolases"/>
    <property type="match status" value="1"/>
</dbReference>
<dbReference type="Gene3D" id="3.40.50.300">
    <property type="entry name" value="P-loop containing nucleotide triphosphate hydrolases"/>
    <property type="match status" value="2"/>
</dbReference>
<dbReference type="SUPFAM" id="SSF56672">
    <property type="entry name" value="DNA/RNA polymerases"/>
    <property type="match status" value="1"/>
</dbReference>
<sequence>MNASRNVGRKRLGRLPIQCSKLIPIKEKTRNVGGSSKVGCDVDLSFSSSFVSDLENDPGLASALDKLEKAYSTSDQSSAREPSNGNAGRKDITVKPVCANIDTNLHVDIEEDGSNQTKADGKENLDSGAPVKIQPSLGCDELSLGSWGLPAAVVQQYEGRGVSHMFPWQAECLLTGNVLSGGNLVYSAPTSAGKTMVAELLMLKRVLETRKKAIFILPFVSVTREKMFYLQELYQDAGIRVGGFMGHHSPAGGFSNVDVAVCTIEKGNSLINRLLEENKLHQLGILVVDELHLIGDAHRGYLLELLLTKVTYMAEDLNVQLVGMSATLPNLDLLAGWLRADLYRTDFRPVPLTECVKIGTNLYDSSMKLLRQVDVKYAVKGDDDHIVPLCIETVREGHSILIFCPTKVWCEKLAETVAREIYMLLRDPTRASLRDTLEQLRRTPVGLDQVLGKSVQYGVAYHHAGLTFDERDIVEGAFRQGIIKVLVATSTLSSGVNLPARRVLVRTPVFHGHIIDFLTYKQMIGRAGRKGVDTAGESILLVKPSERSKAEQLVGGALPPVHSTLIRDKGESLSSSLKRAILEVVVSGVASCPRDVEVYASCTLLAASLHGETDPCNAIQECIDFLLQNEFITVQNVTDIHGLAVFSELQKARQCFVLENELHIIYQVTPIYAQIDGIDWLQYFSMWEGLSPGMRRVAELVGVKESFLVKAIRGRIPTSTPAQLRTLAVHRRFYTCLALHDLVHEVPINDVCKKYNCNKGQLQSLQQSGATFAGMVTVFCARLGWSNLELILSQFQSRLTFGVQRELCDLVRISALNGQRARVLYNGGFQTVAALAGASAPDIEALLKKTAPFQSMKKQESETAWEAEERRKAHCIFLTGRRGVTELEAATIIIDEAKQIIQDELGGVGVQWGPKGKPPTPKVKTPVLLSPLASGSKKRRFGQQGKALYEKKQSPINRDTSLGKADISVLAPPVLQLASTARIGTTGGEGNGNKLSEEQQGEAAARPERAGGEDVIQDCVEDISFSTALDDLESNDEFFQNIDINDKLPVSERSCDKISCGNSSSQEIQELEKGTVVSNPSGLENNRNDINMDTEFTESFAVDTQVMDVVNRVENICKADKHVVDNGCKQKTERPYSEALFSDLMPDDSFDMMANELSQMPGKEINSVPVSNNVQTSEGSENNSILYSSSSFNNGLDMNISHGSTEDMFNNSVGLIAASNYERVALADDSRLSSAALSRSFEDLHIPYQSGQEKCFEGGDKGNIVVRANMCTELGKSKGDMIKKPPGQHGANIEQRNTGSNMGILGQFSSQKDTSIKHSLSKEKIHEDLAVVLAMGESFSSTFNMTAANHNNEQINNQANSEDVFGDSMTVSMMESVGSISEQNIPKSTGVISNNKLHSTKENEQKEMKLSKLDTKDGSEFVTPSRRPRKRASLSSCSGKKSSKIQKMKDDNYTTPVKAPSNNESEKIVYNKSIQSKRKKNDSEVSNSETVCSASSSKSPGGDMNTSTGSDYVPPTPPDEAPTGVPGVGRSPANTPRKLQGATFSPRLKRSLIATTSKLSGTTIGNFSLKKRELLKNVSQSRSSNKGSSKIMSDRNGNNKVVRKLTETQTRNKRSQSEGLNRTNDAKFIFGPGKTPVTELQTEGGIYNDKDVNNIEDDHIEVLNEVDENDDKLSPSFIDPDMSGVPLTQQSFSIIDVCGDKRLFKMFIMEWRTKSRYAVSLACEKLHTENTGTAIGANFRKDVGSTYTDQGGIPLEQEGLCIVGIAVSWDNRDAYYVSFTQQQPQGDPDDSLAPPPIDKDISFAIRVKAVKSVLQQATCQSEPVTILMFDVKTQYRALVEGCGFHPKGRFEDPKIACWILDPGAKEKNLHRMVTNFLPSEVHMIHGIGGGIGVGSLGMSPANPGSGRYRATTEAVLVRHLAMYFQACLEKEGTLDTYTQVEMSAAVTLCRMELNGFGFSQEESERQKSVMLSKLSALEQQVYQMAGHPFSLSATEDVAQYSTSKDILEKLRKLHPLPGLILEWRRITNALTKTVFPLQREKVRCDWLDMERIYGDCQLHTATGRVSMTEPNLQNVPKDFDIMLPDIIGESPPPHMSASERRMTRARRRQGQGEGQVSVVTGDGAGGTFSVSMRHAFVPFKDGMLLAADYSQLELRMIAHLSCDQKLIRVLNEDGDVFKLITAQWKNISPDEVTADQRAQAKQVCYGMIYGIGAKALGEQLEVEENDAAVFIETFKARYPVMRAYLRQTVDQCRMDGFVKTILGRKRYLPGITSTQPHARAQAERQAVNTTVQGSAADLVKTAMVRIDDRLAKMQKCPPAGGYLVLQLHDELIYEVSSEHMADLARVVKQCMENTMELSVRMPVKIKVGASWGKLQDYTA</sequence>
<dbReference type="SMART" id="SM00487">
    <property type="entry name" value="DEXDc"/>
    <property type="match status" value="1"/>
</dbReference>
<dbReference type="SUPFAM" id="SSF53098">
    <property type="entry name" value="Ribonuclease H-like"/>
    <property type="match status" value="1"/>
</dbReference>
<keyword evidence="12" id="KW-1185">Reference proteome</keyword>
<dbReference type="InterPro" id="IPR019760">
    <property type="entry name" value="DNA-dir_DNA_pol_A_CS"/>
</dbReference>
<dbReference type="InterPro" id="IPR027417">
    <property type="entry name" value="P-loop_NTPase"/>
</dbReference>
<dbReference type="InterPro" id="IPR001098">
    <property type="entry name" value="DNA-dir_DNA_pol_A_palm_dom"/>
</dbReference>
<dbReference type="InterPro" id="IPR014001">
    <property type="entry name" value="Helicase_ATP-bd"/>
</dbReference>
<evidence type="ECO:0000256" key="8">
    <source>
        <dbReference type="SAM" id="MobiDB-lite"/>
    </source>
</evidence>
<organism evidence="11 12">
    <name type="scientific">Mya arenaria</name>
    <name type="common">Soft-shell clam</name>
    <dbReference type="NCBI Taxonomy" id="6604"/>
    <lineage>
        <taxon>Eukaryota</taxon>
        <taxon>Metazoa</taxon>
        <taxon>Spiralia</taxon>
        <taxon>Lophotrochozoa</taxon>
        <taxon>Mollusca</taxon>
        <taxon>Bivalvia</taxon>
        <taxon>Autobranchia</taxon>
        <taxon>Heteroconchia</taxon>
        <taxon>Euheterodonta</taxon>
        <taxon>Imparidentia</taxon>
        <taxon>Neoheterodontei</taxon>
        <taxon>Myida</taxon>
        <taxon>Myoidea</taxon>
        <taxon>Myidae</taxon>
        <taxon>Mya</taxon>
    </lineage>
</organism>
<dbReference type="Gene3D" id="1.10.3380.20">
    <property type="match status" value="1"/>
</dbReference>
<feature type="region of interest" description="Disordered" evidence="8">
    <location>
        <begin position="109"/>
        <end position="130"/>
    </location>
</feature>
<keyword evidence="5" id="KW-0067">ATP-binding</keyword>
<dbReference type="InterPro" id="IPR048960">
    <property type="entry name" value="POLQ-like_helical"/>
</dbReference>
<dbReference type="PANTHER" id="PTHR10133">
    <property type="entry name" value="DNA POLYMERASE I"/>
    <property type="match status" value="1"/>
</dbReference>
<feature type="region of interest" description="Disordered" evidence="8">
    <location>
        <begin position="1577"/>
        <end position="1626"/>
    </location>
</feature>
<evidence type="ECO:0000256" key="3">
    <source>
        <dbReference type="ARBA" id="ARBA00022695"/>
    </source>
</evidence>
<dbReference type="CDD" id="cd18795">
    <property type="entry name" value="SF2_C_Ski2"/>
    <property type="match status" value="1"/>
</dbReference>
<feature type="domain" description="Helicase C-terminal" evidence="10">
    <location>
        <begin position="385"/>
        <end position="581"/>
    </location>
</feature>
<keyword evidence="2" id="KW-0808">Transferase</keyword>
<keyword evidence="3" id="KW-0548">Nucleotidyltransferase</keyword>
<evidence type="ECO:0000256" key="5">
    <source>
        <dbReference type="ARBA" id="ARBA00022840"/>
    </source>
</evidence>
<dbReference type="InterPro" id="IPR046931">
    <property type="entry name" value="HTH_61"/>
</dbReference>
<dbReference type="CDD" id="cd18026">
    <property type="entry name" value="DEXHc_POLQ-like"/>
    <property type="match status" value="1"/>
</dbReference>
<dbReference type="Gene3D" id="1.10.150.20">
    <property type="entry name" value="5' to 3' exonuclease, C-terminal subdomain"/>
    <property type="match status" value="1"/>
</dbReference>
<dbReference type="Gene3D" id="3.30.70.370">
    <property type="match status" value="1"/>
</dbReference>
<evidence type="ECO:0000259" key="9">
    <source>
        <dbReference type="PROSITE" id="PS51192"/>
    </source>
</evidence>
<dbReference type="PANTHER" id="PTHR10133:SF62">
    <property type="entry name" value="DNA POLYMERASE THETA"/>
    <property type="match status" value="1"/>
</dbReference>
<feature type="compositionally biased region" description="Basic and acidic residues" evidence="8">
    <location>
        <begin position="1399"/>
        <end position="1419"/>
    </location>
</feature>
<dbReference type="Pfam" id="PF00270">
    <property type="entry name" value="DEAD"/>
    <property type="match status" value="1"/>
</dbReference>
<dbReference type="Pfam" id="PF00476">
    <property type="entry name" value="DNA_pol_A"/>
    <property type="match status" value="1"/>
</dbReference>
<dbReference type="Pfam" id="PF20470">
    <property type="entry name" value="HTH_61"/>
    <property type="match status" value="1"/>
</dbReference>
<dbReference type="EMBL" id="CP111017">
    <property type="protein sequence ID" value="WAR06887.1"/>
    <property type="molecule type" value="Genomic_DNA"/>
</dbReference>
<dbReference type="Gene3D" id="3.30.420.10">
    <property type="entry name" value="Ribonuclease H-like superfamily/Ribonuclease H"/>
    <property type="match status" value="1"/>
</dbReference>
<dbReference type="Gene3D" id="1.20.1060.10">
    <property type="entry name" value="Taq DNA Polymerase, Chain T, domain 4"/>
    <property type="match status" value="1"/>
</dbReference>
<evidence type="ECO:0000313" key="11">
    <source>
        <dbReference type="EMBL" id="WAR06887.1"/>
    </source>
</evidence>
<keyword evidence="6" id="KW-0239">DNA-directed DNA polymerase</keyword>
<evidence type="ECO:0000313" key="12">
    <source>
        <dbReference type="Proteomes" id="UP001164746"/>
    </source>
</evidence>
<dbReference type="SMART" id="SM00490">
    <property type="entry name" value="HELICc"/>
    <property type="match status" value="1"/>
</dbReference>
<dbReference type="Pfam" id="PF25453">
    <property type="entry name" value="DUF7898"/>
    <property type="match status" value="1"/>
</dbReference>
<name>A0ABY7ED61_MYAAR</name>
<dbReference type="InterPro" id="IPR012337">
    <property type="entry name" value="RNaseH-like_sf"/>
</dbReference>
<feature type="compositionally biased region" description="Polar residues" evidence="8">
    <location>
        <begin position="1380"/>
        <end position="1397"/>
    </location>
</feature>
<feature type="region of interest" description="Disordered" evidence="8">
    <location>
        <begin position="71"/>
        <end position="91"/>
    </location>
</feature>
<dbReference type="Pfam" id="PF21099">
    <property type="entry name" value="POLQ_helical"/>
    <property type="match status" value="1"/>
</dbReference>
<feature type="domain" description="Helicase ATP-binding" evidence="9">
    <location>
        <begin position="175"/>
        <end position="346"/>
    </location>
</feature>
<dbReference type="InterPro" id="IPR002298">
    <property type="entry name" value="DNA_polymerase_A"/>
</dbReference>
<dbReference type="EC" id="2.7.7.7" evidence="1"/>
<dbReference type="InterPro" id="IPR036397">
    <property type="entry name" value="RNaseH_sf"/>
</dbReference>
<feature type="compositionally biased region" description="Polar residues" evidence="8">
    <location>
        <begin position="1484"/>
        <end position="1510"/>
    </location>
</feature>
<dbReference type="PROSITE" id="PS51194">
    <property type="entry name" value="HELICASE_CTER"/>
    <property type="match status" value="1"/>
</dbReference>
<dbReference type="PROSITE" id="PS00447">
    <property type="entry name" value="DNA_POLYMERASE_A"/>
    <property type="match status" value="1"/>
</dbReference>
<evidence type="ECO:0000256" key="6">
    <source>
        <dbReference type="ARBA" id="ARBA00022932"/>
    </source>
</evidence>
<dbReference type="PRINTS" id="PR00868">
    <property type="entry name" value="DNAPOLI"/>
</dbReference>
<feature type="compositionally biased region" description="Polar residues" evidence="8">
    <location>
        <begin position="71"/>
        <end position="86"/>
    </location>
</feature>
<dbReference type="InterPro" id="IPR001650">
    <property type="entry name" value="Helicase_C-like"/>
</dbReference>
<feature type="region of interest" description="Disordered" evidence="8">
    <location>
        <begin position="1380"/>
        <end position="1546"/>
    </location>
</feature>